<dbReference type="OrthoDB" id="43862at2"/>
<dbReference type="GO" id="GO:0032259">
    <property type="term" value="P:methylation"/>
    <property type="evidence" value="ECO:0007669"/>
    <property type="project" value="UniProtKB-KW"/>
</dbReference>
<dbReference type="AlphaFoldDB" id="A0A7W8CRV8"/>
<dbReference type="PANTHER" id="PTHR44068">
    <property type="entry name" value="ZGC:194242"/>
    <property type="match status" value="1"/>
</dbReference>
<dbReference type="InterPro" id="IPR029063">
    <property type="entry name" value="SAM-dependent_MTases_sf"/>
</dbReference>
<reference evidence="3 4" key="1">
    <citation type="submission" date="2020-08" db="EMBL/GenBank/DDBJ databases">
        <title>Genomic Encyclopedia of Type Strains, Phase IV (KMG-IV): sequencing the most valuable type-strain genomes for metagenomic binning, comparative biology and taxonomic classification.</title>
        <authorList>
            <person name="Goeker M."/>
        </authorList>
    </citation>
    <scope>NUCLEOTIDE SEQUENCE [LARGE SCALE GENOMIC DNA]</scope>
    <source>
        <strain evidence="3 4">DSM 15895</strain>
    </source>
</reference>
<name>A0A7W8CRV8_9BACL</name>
<evidence type="ECO:0000256" key="1">
    <source>
        <dbReference type="ARBA" id="ARBA00022679"/>
    </source>
</evidence>
<dbReference type="Pfam" id="PF08241">
    <property type="entry name" value="Methyltransf_11"/>
    <property type="match status" value="1"/>
</dbReference>
<dbReference type="InterPro" id="IPR050447">
    <property type="entry name" value="Erg6_SMT_methyltransf"/>
</dbReference>
<dbReference type="GO" id="GO:0016126">
    <property type="term" value="P:sterol biosynthetic process"/>
    <property type="evidence" value="ECO:0007669"/>
    <property type="project" value="TreeGrafter"/>
</dbReference>
<keyword evidence="1" id="KW-0808">Transferase</keyword>
<comment type="caution">
    <text evidence="3">The sequence shown here is derived from an EMBL/GenBank/DDBJ whole genome shotgun (WGS) entry which is preliminary data.</text>
</comment>
<dbReference type="GO" id="GO:0003838">
    <property type="term" value="F:sterol 24-C-methyltransferase activity"/>
    <property type="evidence" value="ECO:0007669"/>
    <property type="project" value="TreeGrafter"/>
</dbReference>
<sequence length="209" mass="23252">MELVSRVRAFIDGQYRAPKGLIGAYIGEKMVLQHKPETLWTIELLNIQLGEHILELGCGSGYAMKLISEKNEAEMVVGLDLSPAVIRSAAIRNKKALKDEKAKLVHGNVNSLPFADEQFEKVFSIHTIYFWDELSASISEIFRVLKPGGACVITLCNGKDEEKWEGIDNMIGDQLIPLMKDNGFLEVALIKGPNSRQFHTVAVSGKKRI</sequence>
<accession>A0A7W8CRV8</accession>
<dbReference type="Gene3D" id="3.40.50.150">
    <property type="entry name" value="Vaccinia Virus protein VP39"/>
    <property type="match status" value="1"/>
</dbReference>
<organism evidence="3 4">
    <name type="scientific">Planococcus koreensis</name>
    <dbReference type="NCBI Taxonomy" id="112331"/>
    <lineage>
        <taxon>Bacteria</taxon>
        <taxon>Bacillati</taxon>
        <taxon>Bacillota</taxon>
        <taxon>Bacilli</taxon>
        <taxon>Bacillales</taxon>
        <taxon>Caryophanaceae</taxon>
        <taxon>Planococcus</taxon>
    </lineage>
</organism>
<dbReference type="InterPro" id="IPR013216">
    <property type="entry name" value="Methyltransf_11"/>
</dbReference>
<gene>
    <name evidence="3" type="ORF">HNQ44_001839</name>
</gene>
<dbReference type="RefSeq" id="WP_135504587.1">
    <property type="nucleotide sequence ID" value="NZ_JACHHE010000004.1"/>
</dbReference>
<dbReference type="EMBL" id="JACHHE010000004">
    <property type="protein sequence ID" value="MBB5180411.1"/>
    <property type="molecule type" value="Genomic_DNA"/>
</dbReference>
<dbReference type="Proteomes" id="UP000525923">
    <property type="component" value="Unassembled WGS sequence"/>
</dbReference>
<keyword evidence="4" id="KW-1185">Reference proteome</keyword>
<feature type="domain" description="Methyltransferase type 11" evidence="2">
    <location>
        <begin position="54"/>
        <end position="153"/>
    </location>
</feature>
<dbReference type="SUPFAM" id="SSF53335">
    <property type="entry name" value="S-adenosyl-L-methionine-dependent methyltransferases"/>
    <property type="match status" value="1"/>
</dbReference>
<evidence type="ECO:0000259" key="2">
    <source>
        <dbReference type="Pfam" id="PF08241"/>
    </source>
</evidence>
<dbReference type="PANTHER" id="PTHR44068:SF1">
    <property type="entry name" value="HYPOTHETICAL LOC100005854"/>
    <property type="match status" value="1"/>
</dbReference>
<keyword evidence="3" id="KW-0830">Ubiquinone</keyword>
<evidence type="ECO:0000313" key="3">
    <source>
        <dbReference type="EMBL" id="MBB5180411.1"/>
    </source>
</evidence>
<evidence type="ECO:0000313" key="4">
    <source>
        <dbReference type="Proteomes" id="UP000525923"/>
    </source>
</evidence>
<protein>
    <submittedName>
        <fullName evidence="3">Ubiquinone/menaquinone biosynthesis C-methylase UbiE</fullName>
    </submittedName>
</protein>
<dbReference type="CDD" id="cd02440">
    <property type="entry name" value="AdoMet_MTases"/>
    <property type="match status" value="1"/>
</dbReference>
<proteinExistence type="predicted"/>
<keyword evidence="3" id="KW-0489">Methyltransferase</keyword>